<keyword evidence="3 4" id="KW-0408">Iron</keyword>
<dbReference type="SUPFAM" id="SSF48371">
    <property type="entry name" value="ARM repeat"/>
    <property type="match status" value="1"/>
</dbReference>
<dbReference type="InterPro" id="IPR036909">
    <property type="entry name" value="Cyt_c-like_dom_sf"/>
</dbReference>
<dbReference type="Proteomes" id="UP000238322">
    <property type="component" value="Unassembled WGS sequence"/>
</dbReference>
<dbReference type="Gene3D" id="3.20.20.370">
    <property type="entry name" value="Glycoside hydrolase/deacetylase"/>
    <property type="match status" value="1"/>
</dbReference>
<dbReference type="Pfam" id="PF23500">
    <property type="entry name" value="DUF7133"/>
    <property type="match status" value="1"/>
</dbReference>
<dbReference type="PROSITE" id="PS51007">
    <property type="entry name" value="CYTC"/>
    <property type="match status" value="1"/>
</dbReference>
<dbReference type="InterPro" id="IPR011330">
    <property type="entry name" value="Glyco_hydro/deAcase_b/a-brl"/>
</dbReference>
<dbReference type="InterPro" id="IPR016024">
    <property type="entry name" value="ARM-type_fold"/>
</dbReference>
<dbReference type="InterPro" id="IPR055557">
    <property type="entry name" value="DUF7133"/>
</dbReference>
<comment type="caution">
    <text evidence="6">The sequence shown here is derived from an EMBL/GenBank/DDBJ whole genome shotgun (WGS) entry which is preliminary data.</text>
</comment>
<dbReference type="PANTHER" id="PTHR33546">
    <property type="entry name" value="LARGE, MULTIFUNCTIONAL SECRETED PROTEIN-RELATED"/>
    <property type="match status" value="1"/>
</dbReference>
<sequence>MVELYAGKGQDSGNEITTSLPAPSSSFLPFGSSCVSPRTRSAAERISPTVSGILSMFRCLALAWLALLLFDHSASAQDGNRLTYLDEFCDPYYVDQEFPKLITPQWVGEEGVEAVVILSIDDMRDPAKYEAFLRPIFERVKEIHGSAGVSIMTNWVDPEDPLLEQWLTEGVAIDAHTADHPCPCLQGGIFANGKGTYDRCVDRLFEIPHNRPVAFRFPCMDSKNTPSPRMFAEALCKTTEKGNFLQIDSSVDNVFTADDPELPRDLVTDADGQGRFTKYIPFPSFVNKIENYPYPYIISRTMWEFPCTIPDDWQGFNLQQPANPKTVEDWKASLDATVIKQGTAAFIFHPHGWIRNQQLVDIVDHAVEKHGRKVAFLQFRDCLDRINDNLLKGQPLRTATGEDNGVRLLDVNADGFMDVIIGNDELQLTRVWDPKKSTWKETPFPVKLVTISHKEERLAQRVRFGILGGDVVALASDESMRGAWRFDGTAWKEEPHLLSGLTLGGKEVAFAKAGIDQGIRLRDLDGDGNCELIVGSVDLRGIFSWDAAAQSWKLLPFVLPENTEIVFGDGLDAGLRFVDIDEDGHEDVVFSDERRFSLDLFTSLEEGWSRHVSSGARNDVGAIPMISRSGTNNGAWFANNYLWIQNEDTARLPDGIERMSFVDMLRPVDTEPKTAAAAKEAIRVHPGFRVDQVAAEPLVMDPVSYDWGADGKLWVVEMADYPLGVNGQPGGRVRYLEDTDNDGNYDASTLFLTGLNFPTGVMAWGDGVIVSAAPDIFYAEDTNGDGKADQRETLYTGFGEGNQQHRVNGFWRGLDNWIYVANGDSGGSIKSFKTGKTIDIRGRDLRIRPDTGELEAVTGQTQFGRAMDDWGNWFGCNNSRPLFHFMIDDHYYSRAAQVAAPTPLDHISTVTNTPIYPRSRVLSHWSGYVPPAEGEPSRFTSASSITIYRDTLFGPSFRNMALICEPVHNLIHRHALTPHGLSFQGERAAGEEFNEFVASSDSWFRPASLRTGPDGGIWFTDMVREVLEHPEWIDDEEEKRIDLRAGHDKGRIYRILPVTVPGTAIPQFDQLSNMELVEQLSSTNGWRRDMAQHLLIKRDAKDCAAQLKEVALKSDQALGRLHALCTLDGLGLLDPEVLAAACEDEHSGIRRHAVRLAETMLDTSPELQAAITKLVEDSAAKVTLQVAYSLGEWHAPASGELLARLLLAHSKNPYITSAAFTSLTPTNVLTTYDILLSATKDHPESNSLLQEVIRIAVGFHEKNAIEWMAISLLPAAGEPMSSWQTAALAELLTAMKSENLETDEILSSKTQAKLAATCSRAREALANPNEDSAETRRSLALVACSADSDEDDLELMIDLLQPTNLPEIQTAAINQLSQLSSSQVAKKMIHDWSNYTPSVRTQLLEAILSRPSWCSVLMNAIDDKSIPATEIGSTSRRRLIEHPNKEIARRADTLFSENSTTTRSEVIVQYADAWTLSGRMLPGRLLFMKHCASCHRLEGQGHDVGPDLTALTNKSPETLGTAILDPNRAVEDKFLEYAALTLDGRAFTGVLTAESSGSVTLLGQDNKKQTILRKDLDQLRSTGRSLMPEGFEKVLDQQAMADLVFYLANVKTLPVARE</sequence>
<dbReference type="SUPFAM" id="SSF88713">
    <property type="entry name" value="Glycoside hydrolase/deacetylase"/>
    <property type="match status" value="1"/>
</dbReference>
<dbReference type="InterPro" id="IPR013428">
    <property type="entry name" value="Membrane-bound_put_N"/>
</dbReference>
<accession>A0A2S8G7Y7</accession>
<dbReference type="Gene3D" id="1.10.760.10">
    <property type="entry name" value="Cytochrome c-like domain"/>
    <property type="match status" value="1"/>
</dbReference>
<evidence type="ECO:0000256" key="1">
    <source>
        <dbReference type="ARBA" id="ARBA00022617"/>
    </source>
</evidence>
<dbReference type="EMBL" id="PUHY01000001">
    <property type="protein sequence ID" value="PQO40391.1"/>
    <property type="molecule type" value="Genomic_DNA"/>
</dbReference>
<dbReference type="NCBIfam" id="TIGR02603">
    <property type="entry name" value="CxxCH_TIGR02603"/>
    <property type="match status" value="1"/>
</dbReference>
<dbReference type="Gene3D" id="1.25.10.10">
    <property type="entry name" value="Leucine-rich Repeat Variant"/>
    <property type="match status" value="1"/>
</dbReference>
<dbReference type="SUPFAM" id="SSF69318">
    <property type="entry name" value="Integrin alpha N-terminal domain"/>
    <property type="match status" value="1"/>
</dbReference>
<evidence type="ECO:0000259" key="5">
    <source>
        <dbReference type="PROSITE" id="PS51007"/>
    </source>
</evidence>
<reference evidence="6 7" key="1">
    <citation type="submission" date="2018-02" db="EMBL/GenBank/DDBJ databases">
        <title>Comparative genomes isolates from brazilian mangrove.</title>
        <authorList>
            <person name="Araujo J.E."/>
            <person name="Taketani R.G."/>
            <person name="Silva M.C.P."/>
            <person name="Loureco M.V."/>
            <person name="Andreote F.D."/>
        </authorList>
    </citation>
    <scope>NUCLEOTIDE SEQUENCE [LARGE SCALE GENOMIC DNA]</scope>
    <source>
        <strain evidence="6 7">Hex-1 MGV</strain>
    </source>
</reference>
<keyword evidence="2 4" id="KW-0479">Metal-binding</keyword>
<dbReference type="NCBIfam" id="TIGR02604">
    <property type="entry name" value="Piru_Ver_Nterm"/>
    <property type="match status" value="1"/>
</dbReference>
<dbReference type="Gene3D" id="2.120.10.30">
    <property type="entry name" value="TolB, C-terminal domain"/>
    <property type="match status" value="1"/>
</dbReference>
<dbReference type="GO" id="GO:0009055">
    <property type="term" value="F:electron transfer activity"/>
    <property type="evidence" value="ECO:0007669"/>
    <property type="project" value="InterPro"/>
</dbReference>
<evidence type="ECO:0000256" key="3">
    <source>
        <dbReference type="ARBA" id="ARBA00023004"/>
    </source>
</evidence>
<organism evidence="6 7">
    <name type="scientific">Blastopirellula marina</name>
    <dbReference type="NCBI Taxonomy" id="124"/>
    <lineage>
        <taxon>Bacteria</taxon>
        <taxon>Pseudomonadati</taxon>
        <taxon>Planctomycetota</taxon>
        <taxon>Planctomycetia</taxon>
        <taxon>Pirellulales</taxon>
        <taxon>Pirellulaceae</taxon>
        <taxon>Blastopirellula</taxon>
    </lineage>
</organism>
<dbReference type="InterPro" id="IPR009056">
    <property type="entry name" value="Cyt_c-like_dom"/>
</dbReference>
<dbReference type="PANTHER" id="PTHR33546:SF1">
    <property type="entry name" value="LARGE, MULTIFUNCTIONAL SECRETED PROTEIN"/>
    <property type="match status" value="1"/>
</dbReference>
<gene>
    <name evidence="6" type="ORF">C5Y83_00160</name>
</gene>
<dbReference type="SUPFAM" id="SSF63829">
    <property type="entry name" value="Calcium-dependent phosphotriesterase"/>
    <property type="match status" value="1"/>
</dbReference>
<evidence type="ECO:0000256" key="2">
    <source>
        <dbReference type="ARBA" id="ARBA00022723"/>
    </source>
</evidence>
<evidence type="ECO:0000313" key="7">
    <source>
        <dbReference type="Proteomes" id="UP000238322"/>
    </source>
</evidence>
<dbReference type="Pfam" id="PF00034">
    <property type="entry name" value="Cytochrom_C"/>
    <property type="match status" value="1"/>
</dbReference>
<evidence type="ECO:0000256" key="4">
    <source>
        <dbReference type="PROSITE-ProRule" id="PRU00433"/>
    </source>
</evidence>
<protein>
    <submittedName>
        <fullName evidence="6">Dehydrogenase</fullName>
    </submittedName>
</protein>
<dbReference type="InterPro" id="IPR028994">
    <property type="entry name" value="Integrin_alpha_N"/>
</dbReference>
<name>A0A2S8G7Y7_9BACT</name>
<dbReference type="GO" id="GO:0005975">
    <property type="term" value="P:carbohydrate metabolic process"/>
    <property type="evidence" value="ECO:0007669"/>
    <property type="project" value="InterPro"/>
</dbReference>
<keyword evidence="1 4" id="KW-0349">Heme</keyword>
<dbReference type="GO" id="GO:0020037">
    <property type="term" value="F:heme binding"/>
    <property type="evidence" value="ECO:0007669"/>
    <property type="project" value="InterPro"/>
</dbReference>
<dbReference type="GO" id="GO:0046872">
    <property type="term" value="F:metal ion binding"/>
    <property type="evidence" value="ECO:0007669"/>
    <property type="project" value="UniProtKB-KW"/>
</dbReference>
<proteinExistence type="predicted"/>
<evidence type="ECO:0000313" key="6">
    <source>
        <dbReference type="EMBL" id="PQO40391.1"/>
    </source>
</evidence>
<feature type="domain" description="Cytochrome c" evidence="5">
    <location>
        <begin position="1478"/>
        <end position="1611"/>
    </location>
</feature>
<dbReference type="SUPFAM" id="SSF46626">
    <property type="entry name" value="Cytochrome c"/>
    <property type="match status" value="1"/>
</dbReference>
<dbReference type="InterPro" id="IPR013427">
    <property type="entry name" value="Haem-bd_dom_put"/>
</dbReference>
<dbReference type="InterPro" id="IPR011042">
    <property type="entry name" value="6-blade_b-propeller_TolB-like"/>
</dbReference>
<dbReference type="InterPro" id="IPR011989">
    <property type="entry name" value="ARM-like"/>
</dbReference>